<evidence type="ECO:0000256" key="14">
    <source>
        <dbReference type="PIRSR" id="PIRSR001461-3"/>
    </source>
</evidence>
<reference evidence="15" key="1">
    <citation type="submission" date="2016-08" db="EMBL/GenBank/DDBJ databases">
        <authorList>
            <person name="Seilhamer J.J."/>
        </authorList>
    </citation>
    <scope>NUCLEOTIDE SEQUENCE</scope>
    <source>
        <strain evidence="15">86-1</strain>
    </source>
</reference>
<organism evidence="15">
    <name type="scientific">uncultured Desulfovibrio sp</name>
    <dbReference type="NCBI Taxonomy" id="167968"/>
    <lineage>
        <taxon>Bacteria</taxon>
        <taxon>Pseudomonadati</taxon>
        <taxon>Thermodesulfobacteriota</taxon>
        <taxon>Desulfovibrionia</taxon>
        <taxon>Desulfovibrionales</taxon>
        <taxon>Desulfovibrionaceae</taxon>
        <taxon>Desulfovibrio</taxon>
        <taxon>environmental samples</taxon>
    </lineage>
</organism>
<dbReference type="GO" id="GO:0004750">
    <property type="term" value="F:D-ribulose-phosphate 3-epimerase activity"/>
    <property type="evidence" value="ECO:0007669"/>
    <property type="project" value="UniProtKB-UniRule"/>
</dbReference>
<dbReference type="AlphaFoldDB" id="A0A212L821"/>
<feature type="binding site" evidence="10 14">
    <location>
        <begin position="140"/>
        <end position="143"/>
    </location>
    <ligand>
        <name>substrate</name>
    </ligand>
</feature>
<dbReference type="PROSITE" id="PS01085">
    <property type="entry name" value="RIBUL_P_3_EPIMER_1"/>
    <property type="match status" value="1"/>
</dbReference>
<gene>
    <name evidence="10 15" type="primary">rpe</name>
    <name evidence="15" type="ORF">KL86DES1_21455</name>
</gene>
<evidence type="ECO:0000256" key="10">
    <source>
        <dbReference type="HAMAP-Rule" id="MF_02227"/>
    </source>
</evidence>
<evidence type="ECO:0000256" key="11">
    <source>
        <dbReference type="PIRNR" id="PIRNR001461"/>
    </source>
</evidence>
<keyword evidence="13" id="KW-0862">Zinc</keyword>
<feature type="binding site" evidence="10 13">
    <location>
        <position position="174"/>
    </location>
    <ligand>
        <name>a divalent metal cation</name>
        <dbReference type="ChEBI" id="CHEBI:60240"/>
    </ligand>
</feature>
<dbReference type="PANTHER" id="PTHR11749">
    <property type="entry name" value="RIBULOSE-5-PHOSPHATE-3-EPIMERASE"/>
    <property type="match status" value="1"/>
</dbReference>
<evidence type="ECO:0000256" key="7">
    <source>
        <dbReference type="ARBA" id="ARBA00013188"/>
    </source>
</evidence>
<sequence length="242" mass="26193">MILSPSLLSADFSRLAEELHALEAAGVTWLHLDVMDGAYVPNITFGPPLIKALRPGSGLFFDVHLMVQDPSRYIRDFRDVGADMLVIHAEADRHPQRTLSAIRDMGCKAGVALNPGTDLGAIRWLVNDMDMLLIMSVNPGFSGQTFIPATFDKIRSARRLLDACGREDVLIQVDGGVCPENTAQLVEAGADVLVSGSAFFGHKPYDARLAAFMAPLAGYEPRPAVRAAALRQSSADTHPKQK</sequence>
<evidence type="ECO:0000256" key="6">
    <source>
        <dbReference type="ARBA" id="ARBA00009541"/>
    </source>
</evidence>
<dbReference type="GO" id="GO:0006098">
    <property type="term" value="P:pentose-phosphate shunt"/>
    <property type="evidence" value="ECO:0007669"/>
    <property type="project" value="UniProtKB-UniRule"/>
</dbReference>
<dbReference type="RefSeq" id="WP_179980799.1">
    <property type="nucleotide sequence ID" value="NZ_LT608333.1"/>
</dbReference>
<dbReference type="PIRSF" id="PIRSF001461">
    <property type="entry name" value="RPE"/>
    <property type="match status" value="1"/>
</dbReference>
<keyword evidence="13" id="KW-0170">Cobalt</keyword>
<dbReference type="GO" id="GO:0005737">
    <property type="term" value="C:cytoplasm"/>
    <property type="evidence" value="ECO:0007669"/>
    <property type="project" value="UniProtKB-ARBA"/>
</dbReference>
<dbReference type="FunFam" id="3.20.20.70:FF:000004">
    <property type="entry name" value="Ribulose-phosphate 3-epimerase"/>
    <property type="match status" value="1"/>
</dbReference>
<keyword evidence="9 10" id="KW-0413">Isomerase</keyword>
<evidence type="ECO:0000256" key="1">
    <source>
        <dbReference type="ARBA" id="ARBA00001782"/>
    </source>
</evidence>
<keyword evidence="8 10" id="KW-0479">Metal-binding</keyword>
<evidence type="ECO:0000256" key="12">
    <source>
        <dbReference type="PIRSR" id="PIRSR001461-1"/>
    </source>
</evidence>
<evidence type="ECO:0000256" key="2">
    <source>
        <dbReference type="ARBA" id="ARBA00001936"/>
    </source>
</evidence>
<evidence type="ECO:0000313" key="15">
    <source>
        <dbReference type="EMBL" id="SCM73678.1"/>
    </source>
</evidence>
<dbReference type="GO" id="GO:0019323">
    <property type="term" value="P:pentose catabolic process"/>
    <property type="evidence" value="ECO:0007669"/>
    <property type="project" value="UniProtKB-UniRule"/>
</dbReference>
<evidence type="ECO:0000256" key="5">
    <source>
        <dbReference type="ARBA" id="ARBA00001954"/>
    </source>
</evidence>
<feature type="active site" description="Proton acceptor" evidence="10 12">
    <location>
        <position position="33"/>
    </location>
</feature>
<keyword evidence="10 11" id="KW-0119">Carbohydrate metabolism</keyword>
<feature type="active site" description="Proton donor" evidence="10 12">
    <location>
        <position position="174"/>
    </location>
</feature>
<name>A0A212L821_9BACT</name>
<evidence type="ECO:0000256" key="8">
    <source>
        <dbReference type="ARBA" id="ARBA00022723"/>
    </source>
</evidence>
<feature type="binding site" evidence="10 13">
    <location>
        <position position="31"/>
    </location>
    <ligand>
        <name>a divalent metal cation</name>
        <dbReference type="ChEBI" id="CHEBI:60240"/>
    </ligand>
</feature>
<keyword evidence="13" id="KW-0464">Manganese</keyword>
<feature type="binding site" evidence="14">
    <location>
        <position position="176"/>
    </location>
    <ligand>
        <name>substrate</name>
    </ligand>
</feature>
<feature type="binding site" evidence="10 14">
    <location>
        <begin position="196"/>
        <end position="197"/>
    </location>
    <ligand>
        <name>substrate</name>
    </ligand>
</feature>
<comment type="catalytic activity">
    <reaction evidence="1 10 11">
        <text>D-ribulose 5-phosphate = D-xylulose 5-phosphate</text>
        <dbReference type="Rhea" id="RHEA:13677"/>
        <dbReference type="ChEBI" id="CHEBI:57737"/>
        <dbReference type="ChEBI" id="CHEBI:58121"/>
        <dbReference type="EC" id="5.1.3.1"/>
    </reaction>
</comment>
<dbReference type="SUPFAM" id="SSF51366">
    <property type="entry name" value="Ribulose-phoshate binding barrel"/>
    <property type="match status" value="1"/>
</dbReference>
<dbReference type="NCBIfam" id="NF004076">
    <property type="entry name" value="PRK05581.1-4"/>
    <property type="match status" value="1"/>
</dbReference>
<evidence type="ECO:0000256" key="9">
    <source>
        <dbReference type="ARBA" id="ARBA00023235"/>
    </source>
</evidence>
<evidence type="ECO:0000256" key="13">
    <source>
        <dbReference type="PIRSR" id="PIRSR001461-2"/>
    </source>
</evidence>
<feature type="binding site" evidence="10 13">
    <location>
        <position position="33"/>
    </location>
    <ligand>
        <name>a divalent metal cation</name>
        <dbReference type="ChEBI" id="CHEBI:60240"/>
    </ligand>
</feature>
<dbReference type="PROSITE" id="PS01086">
    <property type="entry name" value="RIBUL_P_3_EPIMER_2"/>
    <property type="match status" value="1"/>
</dbReference>
<dbReference type="CDD" id="cd00429">
    <property type="entry name" value="RPE"/>
    <property type="match status" value="1"/>
</dbReference>
<dbReference type="GO" id="GO:0046872">
    <property type="term" value="F:metal ion binding"/>
    <property type="evidence" value="ECO:0007669"/>
    <property type="project" value="UniProtKB-UniRule"/>
</dbReference>
<dbReference type="InterPro" id="IPR000056">
    <property type="entry name" value="Ribul_P_3_epim-like"/>
</dbReference>
<comment type="cofactor">
    <cofactor evidence="2">
        <name>Mn(2+)</name>
        <dbReference type="ChEBI" id="CHEBI:29035"/>
    </cofactor>
</comment>
<dbReference type="InterPro" id="IPR013785">
    <property type="entry name" value="Aldolase_TIM"/>
</dbReference>
<dbReference type="HAMAP" id="MF_02227">
    <property type="entry name" value="RPE"/>
    <property type="match status" value="1"/>
</dbReference>
<proteinExistence type="inferred from homology"/>
<comment type="cofactor">
    <cofactor evidence="4">
        <name>Zn(2+)</name>
        <dbReference type="ChEBI" id="CHEBI:29105"/>
    </cofactor>
</comment>
<dbReference type="Gene3D" id="3.20.20.70">
    <property type="entry name" value="Aldolase class I"/>
    <property type="match status" value="1"/>
</dbReference>
<comment type="similarity">
    <text evidence="6 10 11">Belongs to the ribulose-phosphate 3-epimerase family.</text>
</comment>
<dbReference type="EMBL" id="FMJC01000002">
    <property type="protein sequence ID" value="SCM73678.1"/>
    <property type="molecule type" value="Genomic_DNA"/>
</dbReference>
<evidence type="ECO:0000256" key="4">
    <source>
        <dbReference type="ARBA" id="ARBA00001947"/>
    </source>
</evidence>
<dbReference type="Pfam" id="PF00834">
    <property type="entry name" value="Ribul_P_3_epim"/>
    <property type="match status" value="1"/>
</dbReference>
<feature type="binding site" evidence="10 14">
    <location>
        <position position="64"/>
    </location>
    <ligand>
        <name>substrate</name>
    </ligand>
</feature>
<comment type="function">
    <text evidence="10">Catalyzes the reversible epimerization of D-ribulose 5-phosphate to D-xylulose 5-phosphate.</text>
</comment>
<dbReference type="NCBIfam" id="TIGR01163">
    <property type="entry name" value="rpe"/>
    <property type="match status" value="1"/>
</dbReference>
<comment type="cofactor">
    <cofactor evidence="5">
        <name>Fe(2+)</name>
        <dbReference type="ChEBI" id="CHEBI:29033"/>
    </cofactor>
</comment>
<dbReference type="EC" id="5.1.3.1" evidence="7 10"/>
<accession>A0A212L821</accession>
<protein>
    <recommendedName>
        <fullName evidence="7 10">Ribulose-phosphate 3-epimerase</fullName>
        <ecNumber evidence="7 10">5.1.3.1</ecNumber>
    </recommendedName>
</protein>
<feature type="binding site" evidence="10 14">
    <location>
        <position position="6"/>
    </location>
    <ligand>
        <name>substrate</name>
    </ligand>
</feature>
<comment type="cofactor">
    <cofactor evidence="10 13">
        <name>a divalent metal cation</name>
        <dbReference type="ChEBI" id="CHEBI:60240"/>
    </cofactor>
    <text evidence="10 13">Binds 1 divalent metal cation per subunit.</text>
</comment>
<comment type="pathway">
    <text evidence="10">Carbohydrate degradation.</text>
</comment>
<feature type="binding site" evidence="10">
    <location>
        <begin position="174"/>
        <end position="176"/>
    </location>
    <ligand>
        <name>substrate</name>
    </ligand>
</feature>
<comment type="cofactor">
    <cofactor evidence="3">
        <name>Co(2+)</name>
        <dbReference type="ChEBI" id="CHEBI:48828"/>
    </cofactor>
</comment>
<dbReference type="InterPro" id="IPR011060">
    <property type="entry name" value="RibuloseP-bd_barrel"/>
</dbReference>
<feature type="binding site" evidence="10 13">
    <location>
        <position position="64"/>
    </location>
    <ligand>
        <name>a divalent metal cation</name>
        <dbReference type="ChEBI" id="CHEBI:60240"/>
    </ligand>
</feature>
<dbReference type="InterPro" id="IPR026019">
    <property type="entry name" value="Ribul_P_3_epim"/>
</dbReference>
<evidence type="ECO:0000256" key="3">
    <source>
        <dbReference type="ARBA" id="ARBA00001941"/>
    </source>
</evidence>